<feature type="compositionally biased region" description="Polar residues" evidence="4">
    <location>
        <begin position="369"/>
        <end position="382"/>
    </location>
</feature>
<accession>A0AAD4BJ64</accession>
<dbReference type="PROSITE" id="PS50294">
    <property type="entry name" value="WD_REPEATS_REGION"/>
    <property type="match status" value="1"/>
</dbReference>
<evidence type="ECO:0000256" key="4">
    <source>
        <dbReference type="SAM" id="MobiDB-lite"/>
    </source>
</evidence>
<sequence>MDNTVLLRSEAELVINEARRRKSERTKTLGQPIQLTGKALDIHIEGNAAWIAENTHVAKKIDLESGNILQIYKGHTAPVTCLAFFKSDPAAADRVLISGSWDKASWTFNMYDCSIKLWNTDTKALICSTAAHDDFVKCLFALPIARLLVSSSSDKTIRFWDLADVLEGKLKPAGSISAHSRPVECLAGAAHSETSVTLITADTMGIIKIWKLERESGPNPRWRSELQDTLNYHRTGITEILYGAGQIWTASSDETVQITSYPDPALTRPIPPLNHPRPVRAVLPLSLTPLAEPYAVTAYGDVIRLYDLSIISEPEILGEIDAHWHDVTAVRLWMRTSKNEAGQTRIEPWIVSTSLDGTIRKWRFSQLAASTPENPAGSTQPVVITPVPEPAGDAPADELTEEEERELAELMGEE</sequence>
<proteinExistence type="predicted"/>
<gene>
    <name evidence="5" type="ORF">L210DRAFT_960878</name>
</gene>
<keyword evidence="1 3" id="KW-0853">WD repeat</keyword>
<dbReference type="PROSITE" id="PS00678">
    <property type="entry name" value="WD_REPEATS_1"/>
    <property type="match status" value="1"/>
</dbReference>
<feature type="compositionally biased region" description="Acidic residues" evidence="4">
    <location>
        <begin position="395"/>
        <end position="414"/>
    </location>
</feature>
<dbReference type="PANTHER" id="PTHR44019:SF8">
    <property type="entry name" value="POC1 CENTRIOLAR PROTEIN HOMOLOG"/>
    <property type="match status" value="1"/>
</dbReference>
<dbReference type="SUPFAM" id="SSF50978">
    <property type="entry name" value="WD40 repeat-like"/>
    <property type="match status" value="1"/>
</dbReference>
<dbReference type="PANTHER" id="PTHR44019">
    <property type="entry name" value="WD REPEAT-CONTAINING PROTEIN 55"/>
    <property type="match status" value="1"/>
</dbReference>
<dbReference type="Gene3D" id="2.130.10.10">
    <property type="entry name" value="YVTN repeat-like/Quinoprotein amine dehydrogenase"/>
    <property type="match status" value="2"/>
</dbReference>
<feature type="repeat" description="WD" evidence="3">
    <location>
        <begin position="129"/>
        <end position="162"/>
    </location>
</feature>
<dbReference type="PROSITE" id="PS50082">
    <property type="entry name" value="WD_REPEATS_2"/>
    <property type="match status" value="1"/>
</dbReference>
<evidence type="ECO:0000256" key="1">
    <source>
        <dbReference type="ARBA" id="ARBA00022574"/>
    </source>
</evidence>
<keyword evidence="6" id="KW-1185">Reference proteome</keyword>
<dbReference type="EMBL" id="WHUW01000040">
    <property type="protein sequence ID" value="KAF8432478.1"/>
    <property type="molecule type" value="Genomic_DNA"/>
</dbReference>
<evidence type="ECO:0000313" key="5">
    <source>
        <dbReference type="EMBL" id="KAF8432478.1"/>
    </source>
</evidence>
<dbReference type="Pfam" id="PF00400">
    <property type="entry name" value="WD40"/>
    <property type="match status" value="2"/>
</dbReference>
<dbReference type="InterPro" id="IPR015943">
    <property type="entry name" value="WD40/YVTN_repeat-like_dom_sf"/>
</dbReference>
<dbReference type="AlphaFoldDB" id="A0AAD4BJ64"/>
<organism evidence="5 6">
    <name type="scientific">Boletus edulis BED1</name>
    <dbReference type="NCBI Taxonomy" id="1328754"/>
    <lineage>
        <taxon>Eukaryota</taxon>
        <taxon>Fungi</taxon>
        <taxon>Dikarya</taxon>
        <taxon>Basidiomycota</taxon>
        <taxon>Agaricomycotina</taxon>
        <taxon>Agaricomycetes</taxon>
        <taxon>Agaricomycetidae</taxon>
        <taxon>Boletales</taxon>
        <taxon>Boletineae</taxon>
        <taxon>Boletaceae</taxon>
        <taxon>Boletoideae</taxon>
        <taxon>Boletus</taxon>
    </lineage>
</organism>
<reference evidence="5" key="2">
    <citation type="journal article" date="2020" name="Nat. Commun.">
        <title>Large-scale genome sequencing of mycorrhizal fungi provides insights into the early evolution of symbiotic traits.</title>
        <authorList>
            <person name="Miyauchi S."/>
            <person name="Kiss E."/>
            <person name="Kuo A."/>
            <person name="Drula E."/>
            <person name="Kohler A."/>
            <person name="Sanchez-Garcia M."/>
            <person name="Morin E."/>
            <person name="Andreopoulos B."/>
            <person name="Barry K.W."/>
            <person name="Bonito G."/>
            <person name="Buee M."/>
            <person name="Carver A."/>
            <person name="Chen C."/>
            <person name="Cichocki N."/>
            <person name="Clum A."/>
            <person name="Culley D."/>
            <person name="Crous P.W."/>
            <person name="Fauchery L."/>
            <person name="Girlanda M."/>
            <person name="Hayes R.D."/>
            <person name="Keri Z."/>
            <person name="LaButti K."/>
            <person name="Lipzen A."/>
            <person name="Lombard V."/>
            <person name="Magnuson J."/>
            <person name="Maillard F."/>
            <person name="Murat C."/>
            <person name="Nolan M."/>
            <person name="Ohm R.A."/>
            <person name="Pangilinan J."/>
            <person name="Pereira M.F."/>
            <person name="Perotto S."/>
            <person name="Peter M."/>
            <person name="Pfister S."/>
            <person name="Riley R."/>
            <person name="Sitrit Y."/>
            <person name="Stielow J.B."/>
            <person name="Szollosi G."/>
            <person name="Zifcakova L."/>
            <person name="Stursova M."/>
            <person name="Spatafora J.W."/>
            <person name="Tedersoo L."/>
            <person name="Vaario L.M."/>
            <person name="Yamada A."/>
            <person name="Yan M."/>
            <person name="Wang P."/>
            <person name="Xu J."/>
            <person name="Bruns T."/>
            <person name="Baldrian P."/>
            <person name="Vilgalys R."/>
            <person name="Dunand C."/>
            <person name="Henrissat B."/>
            <person name="Grigoriev I.V."/>
            <person name="Hibbett D."/>
            <person name="Nagy L.G."/>
            <person name="Martin F.M."/>
        </authorList>
    </citation>
    <scope>NUCLEOTIDE SEQUENCE</scope>
    <source>
        <strain evidence="5">BED1</strain>
    </source>
</reference>
<evidence type="ECO:0000256" key="2">
    <source>
        <dbReference type="ARBA" id="ARBA00022737"/>
    </source>
</evidence>
<dbReference type="InterPro" id="IPR019775">
    <property type="entry name" value="WD40_repeat_CS"/>
</dbReference>
<dbReference type="SMART" id="SM00320">
    <property type="entry name" value="WD40"/>
    <property type="match status" value="5"/>
</dbReference>
<evidence type="ECO:0000256" key="3">
    <source>
        <dbReference type="PROSITE-ProRule" id="PRU00221"/>
    </source>
</evidence>
<dbReference type="InterPro" id="IPR001680">
    <property type="entry name" value="WD40_rpt"/>
</dbReference>
<keyword evidence="2" id="KW-0677">Repeat</keyword>
<evidence type="ECO:0000313" key="6">
    <source>
        <dbReference type="Proteomes" id="UP001194468"/>
    </source>
</evidence>
<comment type="caution">
    <text evidence="5">The sequence shown here is derived from an EMBL/GenBank/DDBJ whole genome shotgun (WGS) entry which is preliminary data.</text>
</comment>
<reference evidence="5" key="1">
    <citation type="submission" date="2019-10" db="EMBL/GenBank/DDBJ databases">
        <authorList>
            <consortium name="DOE Joint Genome Institute"/>
            <person name="Kuo A."/>
            <person name="Miyauchi S."/>
            <person name="Kiss E."/>
            <person name="Drula E."/>
            <person name="Kohler A."/>
            <person name="Sanchez-Garcia M."/>
            <person name="Andreopoulos B."/>
            <person name="Barry K.W."/>
            <person name="Bonito G."/>
            <person name="Buee M."/>
            <person name="Carver A."/>
            <person name="Chen C."/>
            <person name="Cichocki N."/>
            <person name="Clum A."/>
            <person name="Culley D."/>
            <person name="Crous P.W."/>
            <person name="Fauchery L."/>
            <person name="Girlanda M."/>
            <person name="Hayes R."/>
            <person name="Keri Z."/>
            <person name="LaButti K."/>
            <person name="Lipzen A."/>
            <person name="Lombard V."/>
            <person name="Magnuson J."/>
            <person name="Maillard F."/>
            <person name="Morin E."/>
            <person name="Murat C."/>
            <person name="Nolan M."/>
            <person name="Ohm R."/>
            <person name="Pangilinan J."/>
            <person name="Pereira M."/>
            <person name="Perotto S."/>
            <person name="Peter M."/>
            <person name="Riley R."/>
            <person name="Sitrit Y."/>
            <person name="Stielow B."/>
            <person name="Szollosi G."/>
            <person name="Zifcakova L."/>
            <person name="Stursova M."/>
            <person name="Spatafora J.W."/>
            <person name="Tedersoo L."/>
            <person name="Vaario L.-M."/>
            <person name="Yamada A."/>
            <person name="Yan M."/>
            <person name="Wang P."/>
            <person name="Xu J."/>
            <person name="Bruns T."/>
            <person name="Baldrian P."/>
            <person name="Vilgalys R."/>
            <person name="Henrissat B."/>
            <person name="Grigoriev I.V."/>
            <person name="Hibbett D."/>
            <person name="Nagy L.G."/>
            <person name="Martin F.M."/>
        </authorList>
    </citation>
    <scope>NUCLEOTIDE SEQUENCE</scope>
    <source>
        <strain evidence="5">BED1</strain>
    </source>
</reference>
<protein>
    <submittedName>
        <fullName evidence="5">WD40-repeat-containing domain protein</fullName>
    </submittedName>
</protein>
<name>A0AAD4BJ64_BOLED</name>
<dbReference type="Proteomes" id="UP001194468">
    <property type="component" value="Unassembled WGS sequence"/>
</dbReference>
<dbReference type="InterPro" id="IPR050505">
    <property type="entry name" value="WDR55/POC1"/>
</dbReference>
<feature type="region of interest" description="Disordered" evidence="4">
    <location>
        <begin position="369"/>
        <end position="414"/>
    </location>
</feature>
<dbReference type="InterPro" id="IPR036322">
    <property type="entry name" value="WD40_repeat_dom_sf"/>
</dbReference>